<dbReference type="AlphaFoldDB" id="A0AAG5DW90"/>
<protein>
    <submittedName>
        <fullName evidence="1">Uncharacterized protein</fullName>
    </submittedName>
</protein>
<sequence>MCNANIYYVSCWMNLRMVVKSLVCPVDRIKPISAPAKTFRVVDVITRQVFVCPSHANCFRPNAMWIAFEADQSGACSATRVGIGVDLPNGSTDLS</sequence>
<reference evidence="1" key="1">
    <citation type="submission" date="2024-04" db="UniProtKB">
        <authorList>
            <consortium name="EnsemblMetazoa"/>
        </authorList>
    </citation>
    <scope>IDENTIFICATION</scope>
    <source>
        <strain evidence="1">EBRO</strain>
    </source>
</reference>
<dbReference type="EnsemblMetazoa" id="ENSAATROPT017078">
    <property type="protein sequence ID" value="ENSAATROPP015059"/>
    <property type="gene ID" value="ENSAATROPG013973"/>
</dbReference>
<evidence type="ECO:0000313" key="1">
    <source>
        <dbReference type="EnsemblMetazoa" id="ENSAATROPP015059"/>
    </source>
</evidence>
<dbReference type="Proteomes" id="UP000075880">
    <property type="component" value="Unassembled WGS sequence"/>
</dbReference>
<accession>A0AAG5DW90</accession>
<evidence type="ECO:0000313" key="2">
    <source>
        <dbReference type="Proteomes" id="UP000075880"/>
    </source>
</evidence>
<name>A0AAG5DW90_ANOAO</name>
<proteinExistence type="predicted"/>
<keyword evidence="2" id="KW-1185">Reference proteome</keyword>
<organism evidence="1 2">
    <name type="scientific">Anopheles atroparvus</name>
    <name type="common">European mosquito</name>
    <dbReference type="NCBI Taxonomy" id="41427"/>
    <lineage>
        <taxon>Eukaryota</taxon>
        <taxon>Metazoa</taxon>
        <taxon>Ecdysozoa</taxon>
        <taxon>Arthropoda</taxon>
        <taxon>Hexapoda</taxon>
        <taxon>Insecta</taxon>
        <taxon>Pterygota</taxon>
        <taxon>Neoptera</taxon>
        <taxon>Endopterygota</taxon>
        <taxon>Diptera</taxon>
        <taxon>Nematocera</taxon>
        <taxon>Culicoidea</taxon>
        <taxon>Culicidae</taxon>
        <taxon>Anophelinae</taxon>
        <taxon>Anopheles</taxon>
    </lineage>
</organism>